<gene>
    <name evidence="2" type="ORF">I4W93_013540</name>
</gene>
<comment type="caution">
    <text evidence="2">The sequence shown here is derived from an EMBL/GenBank/DDBJ whole genome shotgun (WGS) entry which is preliminary data.</text>
</comment>
<evidence type="ECO:0000313" key="3">
    <source>
        <dbReference type="Proteomes" id="UP000663814"/>
    </source>
</evidence>
<evidence type="ECO:0000256" key="1">
    <source>
        <dbReference type="SAM" id="Phobius"/>
    </source>
</evidence>
<keyword evidence="1" id="KW-0472">Membrane</keyword>
<keyword evidence="3" id="KW-1185">Reference proteome</keyword>
<sequence>MAVVYVVYDLITVNSAIENLKPTVRYVTGTSYMLLMSVFFLFSAIEYAGAKNKLLWVRSYSNQLVIGWFIATLILAYFIPVVMQSRLEKAGYVACDNPQVISRVSRGKSLIFVHKNAFPRPAGGTNGQAESVCHRFVESMTRQK</sequence>
<dbReference type="Proteomes" id="UP000663814">
    <property type="component" value="Unassembled WGS sequence"/>
</dbReference>
<name>A0ABS7XBA5_9GAMM</name>
<accession>A0ABS7XBA5</accession>
<feature type="transmembrane region" description="Helical" evidence="1">
    <location>
        <begin position="65"/>
        <end position="83"/>
    </location>
</feature>
<keyword evidence="1" id="KW-1133">Transmembrane helix</keyword>
<evidence type="ECO:0000313" key="2">
    <source>
        <dbReference type="EMBL" id="MBZ9612621.1"/>
    </source>
</evidence>
<dbReference type="RefSeq" id="WP_224673453.1">
    <property type="nucleotide sequence ID" value="NZ_JAERPS020000005.1"/>
</dbReference>
<dbReference type="EMBL" id="JAERPS020000005">
    <property type="protein sequence ID" value="MBZ9612621.1"/>
    <property type="molecule type" value="Genomic_DNA"/>
</dbReference>
<evidence type="ECO:0008006" key="4">
    <source>
        <dbReference type="Google" id="ProtNLM"/>
    </source>
</evidence>
<feature type="transmembrane region" description="Helical" evidence="1">
    <location>
        <begin position="26"/>
        <end position="45"/>
    </location>
</feature>
<proteinExistence type="predicted"/>
<organism evidence="2 3">
    <name type="scientific">Rheinheimera maricola</name>
    <dbReference type="NCBI Taxonomy" id="2793282"/>
    <lineage>
        <taxon>Bacteria</taxon>
        <taxon>Pseudomonadati</taxon>
        <taxon>Pseudomonadota</taxon>
        <taxon>Gammaproteobacteria</taxon>
        <taxon>Chromatiales</taxon>
        <taxon>Chromatiaceae</taxon>
        <taxon>Rheinheimera</taxon>
    </lineage>
</organism>
<reference evidence="2 3" key="1">
    <citation type="submission" date="2021-08" db="EMBL/GenBank/DDBJ databases">
        <title>Rheinheimera aquimaris sp. nov., isolated from seawater of the East Sea in Korea.</title>
        <authorList>
            <person name="Kim K.H."/>
            <person name="Wenting R."/>
            <person name="Kim K.R."/>
            <person name="Jeon C.O."/>
        </authorList>
    </citation>
    <scope>NUCLEOTIDE SEQUENCE [LARGE SCALE GENOMIC DNA]</scope>
    <source>
        <strain evidence="2 3">MA-13</strain>
    </source>
</reference>
<keyword evidence="1" id="KW-0812">Transmembrane</keyword>
<protein>
    <recommendedName>
        <fullName evidence="4">DUF1240 domain-containing protein</fullName>
    </recommendedName>
</protein>